<dbReference type="Gene3D" id="3.90.550.10">
    <property type="entry name" value="Spore Coat Polysaccharide Biosynthesis Protein SpsA, Chain A"/>
    <property type="match status" value="1"/>
</dbReference>
<keyword evidence="4" id="KW-0812">Transmembrane</keyword>
<keyword evidence="6" id="KW-1185">Reference proteome</keyword>
<dbReference type="RefSeq" id="WP_167074063.1">
    <property type="nucleotide sequence ID" value="NZ_JAAOZC010000007.1"/>
</dbReference>
<dbReference type="EMBL" id="JAAOZC010000007">
    <property type="protein sequence ID" value="NIJ08924.1"/>
    <property type="molecule type" value="Genomic_DNA"/>
</dbReference>
<evidence type="ECO:0000256" key="2">
    <source>
        <dbReference type="ARBA" id="ARBA00022676"/>
    </source>
</evidence>
<evidence type="ECO:0000313" key="6">
    <source>
        <dbReference type="Proteomes" id="UP000727456"/>
    </source>
</evidence>
<dbReference type="InterPro" id="IPR029044">
    <property type="entry name" value="Nucleotide-diphossugar_trans"/>
</dbReference>
<feature type="transmembrane region" description="Helical" evidence="4">
    <location>
        <begin position="290"/>
        <end position="318"/>
    </location>
</feature>
<name>A0ABX0TW37_9SPHN</name>
<dbReference type="SUPFAM" id="SSF53448">
    <property type="entry name" value="Nucleotide-diphospho-sugar transferases"/>
    <property type="match status" value="1"/>
</dbReference>
<dbReference type="PANTHER" id="PTHR43630:SF1">
    <property type="entry name" value="POLY-BETA-1,6-N-ACETYL-D-GLUCOSAMINE SYNTHASE"/>
    <property type="match status" value="1"/>
</dbReference>
<accession>A0ABX0TW37</accession>
<evidence type="ECO:0000256" key="4">
    <source>
        <dbReference type="SAM" id="Phobius"/>
    </source>
</evidence>
<sequence length="392" mass="41208">MSLIVLLASLATLPLVLIDLVFLAELLFGLTPSRKRPIGPVPGKIALLVPAHNEATAIRASVQAMRAAAPEGARILVVAHNCSDATAEEALAGGAEVYRLDQPDKRGKGYALAGGRDRLALDPPDVVVAIDADCLPEPGAIATLAAEALQTGRAIQGCYLFRSAPGDGPVVQVSNFAILVKNLLRQRGAARLGGPALLTGSGMAFPWPLIADRALATGNIVEDLALGVDLVRECHPPRFEERAIIWSAPSTSAGTQTQRARWEGGFLATARQFGLPLIGKGLTDGGWPMLWLGLNLITLPLTLLLIANAAAVLLWGVLVLLGAPAGLLAAMLLLAVAVVGAVLLAWAIAGRAMLSGAALVRMPLYFVWKLMLYTRILRGTEAPAWIRTTRVE</sequence>
<evidence type="ECO:0000313" key="5">
    <source>
        <dbReference type="EMBL" id="NIJ08924.1"/>
    </source>
</evidence>
<dbReference type="CDD" id="cd06438">
    <property type="entry name" value="EpsO_like"/>
    <property type="match status" value="1"/>
</dbReference>
<keyword evidence="2" id="KW-0328">Glycosyltransferase</keyword>
<protein>
    <submittedName>
        <fullName evidence="5">Cellulose synthase/poly-beta-1,6-N-acetylglucosamine synthase-like glycosyltransferase</fullName>
    </submittedName>
</protein>
<gene>
    <name evidence="5" type="ORF">FHS31_002554</name>
</gene>
<keyword evidence="4" id="KW-0472">Membrane</keyword>
<comment type="similarity">
    <text evidence="1">Belongs to the glycosyltransferase 2 family.</text>
</comment>
<keyword evidence="4" id="KW-1133">Transmembrane helix</keyword>
<dbReference type="PANTHER" id="PTHR43630">
    <property type="entry name" value="POLY-BETA-1,6-N-ACETYL-D-GLUCOSAMINE SYNTHASE"/>
    <property type="match status" value="1"/>
</dbReference>
<evidence type="ECO:0000256" key="3">
    <source>
        <dbReference type="ARBA" id="ARBA00022679"/>
    </source>
</evidence>
<feature type="transmembrane region" description="Helical" evidence="4">
    <location>
        <begin position="325"/>
        <end position="346"/>
    </location>
</feature>
<organism evidence="5 6">
    <name type="scientific">Sphingomonas vulcanisoli</name>
    <dbReference type="NCBI Taxonomy" id="1658060"/>
    <lineage>
        <taxon>Bacteria</taxon>
        <taxon>Pseudomonadati</taxon>
        <taxon>Pseudomonadota</taxon>
        <taxon>Alphaproteobacteria</taxon>
        <taxon>Sphingomonadales</taxon>
        <taxon>Sphingomonadaceae</taxon>
        <taxon>Sphingomonas</taxon>
    </lineage>
</organism>
<dbReference type="Pfam" id="PF13641">
    <property type="entry name" value="Glyco_tranf_2_3"/>
    <property type="match status" value="1"/>
</dbReference>
<comment type="caution">
    <text evidence="5">The sequence shown here is derived from an EMBL/GenBank/DDBJ whole genome shotgun (WGS) entry which is preliminary data.</text>
</comment>
<keyword evidence="3" id="KW-0808">Transferase</keyword>
<proteinExistence type="inferred from homology"/>
<dbReference type="Proteomes" id="UP000727456">
    <property type="component" value="Unassembled WGS sequence"/>
</dbReference>
<reference evidence="5 6" key="1">
    <citation type="submission" date="2020-03" db="EMBL/GenBank/DDBJ databases">
        <title>Genomic Encyclopedia of Type Strains, Phase III (KMG-III): the genomes of soil and plant-associated and newly described type strains.</title>
        <authorList>
            <person name="Whitman W."/>
        </authorList>
    </citation>
    <scope>NUCLEOTIDE SEQUENCE [LARGE SCALE GENOMIC DNA]</scope>
    <source>
        <strain evidence="5 6">CECT 8804</strain>
    </source>
</reference>
<evidence type="ECO:0000256" key="1">
    <source>
        <dbReference type="ARBA" id="ARBA00006739"/>
    </source>
</evidence>